<gene>
    <name evidence="2" type="ORF">MYEA_2910</name>
</gene>
<feature type="transmembrane region" description="Helical" evidence="1">
    <location>
        <begin position="51"/>
        <end position="72"/>
    </location>
</feature>
<keyword evidence="1" id="KW-1133">Transmembrane helix</keyword>
<comment type="caution">
    <text evidence="2">The sequence shown here is derived from an EMBL/GenBank/DDBJ whole genome shotgun (WGS) entry which is preliminary data.</text>
</comment>
<sequence>MSQKSKKILDKVLHIFIYVIFLCLFFTFLYTKLNSNYLQTVTFFAIPLKHKALAIIGDISILLILFSVILLFKNKLIRILLMNLVLILLIVYLFLNFGVSKYATTTFPFYDHKIENASQFYINAGKDAGGVTF</sequence>
<proteinExistence type="predicted"/>
<keyword evidence="1" id="KW-0812">Transmembrane</keyword>
<reference evidence="2 3" key="1">
    <citation type="journal article" date="2013" name="Genome Announc.">
        <title>Draft Genome Sequences of Mycoplasma auris and Mycoplasma yeatsii, Two Species of the Ear Canal of Caprinae.</title>
        <authorList>
            <person name="Dordet-Frisoni E."/>
            <person name="Baranowski E."/>
            <person name="Barre A."/>
            <person name="Blanchard A."/>
            <person name="Breton M."/>
            <person name="Couture C."/>
            <person name="Dupuy V."/>
            <person name="Gaurivaud P."/>
            <person name="Jacob D."/>
            <person name="Lemaitre C."/>
            <person name="Manso-Silvan L."/>
            <person name="Nikolski M."/>
            <person name="Nouvel L.X."/>
            <person name="Poumarat F."/>
            <person name="Sirand-Pugnet P."/>
            <person name="Thebault P."/>
            <person name="Theil S."/>
            <person name="Thiaucourt F."/>
            <person name="Citti C."/>
            <person name="Tardy F."/>
        </authorList>
    </citation>
    <scope>NUCLEOTIDE SEQUENCE [LARGE SCALE GENOMIC DNA]</scope>
    <source>
        <strain evidence="2 3">13926</strain>
    </source>
</reference>
<protein>
    <submittedName>
        <fullName evidence="2">Uncharacterized protein</fullName>
    </submittedName>
</protein>
<feature type="transmembrane region" description="Helical" evidence="1">
    <location>
        <begin position="79"/>
        <end position="99"/>
    </location>
</feature>
<name>S6G3Y6_9MOLU</name>
<evidence type="ECO:0000313" key="3">
    <source>
        <dbReference type="Proteomes" id="UP000015348"/>
    </source>
</evidence>
<organism evidence="2 3">
    <name type="scientific">Mycoplasma yeatsii 13926</name>
    <dbReference type="NCBI Taxonomy" id="1188240"/>
    <lineage>
        <taxon>Bacteria</taxon>
        <taxon>Bacillati</taxon>
        <taxon>Mycoplasmatota</taxon>
        <taxon>Mollicutes</taxon>
        <taxon>Mycoplasmataceae</taxon>
        <taxon>Mycoplasma</taxon>
    </lineage>
</organism>
<accession>S6G3Y6</accession>
<feature type="transmembrane region" description="Helical" evidence="1">
    <location>
        <begin position="12"/>
        <end position="31"/>
    </location>
</feature>
<evidence type="ECO:0000313" key="2">
    <source>
        <dbReference type="EMBL" id="EOA07327.1"/>
    </source>
</evidence>
<keyword evidence="1" id="KW-0472">Membrane</keyword>
<dbReference type="AlphaFoldDB" id="S6G3Y6"/>
<dbReference type="RefSeq" id="WP_004428100.1">
    <property type="nucleotide sequence ID" value="NZ_AORK01000013.1"/>
</dbReference>
<dbReference type="PATRIC" id="fig|1188240.3.peg.296"/>
<dbReference type="Proteomes" id="UP000015348">
    <property type="component" value="Unassembled WGS sequence"/>
</dbReference>
<dbReference type="EMBL" id="AORK01000013">
    <property type="protein sequence ID" value="EOA07327.1"/>
    <property type="molecule type" value="Genomic_DNA"/>
</dbReference>
<evidence type="ECO:0000256" key="1">
    <source>
        <dbReference type="SAM" id="Phobius"/>
    </source>
</evidence>